<dbReference type="SUPFAM" id="SSF53335">
    <property type="entry name" value="S-adenosyl-L-methionine-dependent methyltransferases"/>
    <property type="match status" value="1"/>
</dbReference>
<reference evidence="1 2" key="1">
    <citation type="submission" date="2019-02" db="EMBL/GenBank/DDBJ databases">
        <title>Prokaryotic population dynamics and viral predation in marine succession experiment using metagenomics: the confinement effect.</title>
        <authorList>
            <person name="Haro-Moreno J.M."/>
            <person name="Rodriguez-Valera F."/>
            <person name="Lopez-Perez M."/>
        </authorList>
    </citation>
    <scope>NUCLEOTIDE SEQUENCE [LARGE SCALE GENOMIC DNA]</scope>
    <source>
        <strain evidence="1">MED-G158</strain>
    </source>
</reference>
<dbReference type="PANTHER" id="PTHR37211">
    <property type="entry name" value="EXPRESSED PROTEIN"/>
    <property type="match status" value="1"/>
</dbReference>
<proteinExistence type="predicted"/>
<keyword evidence="1" id="KW-0489">Methyltransferase</keyword>
<keyword evidence="1" id="KW-0808">Transferase</keyword>
<gene>
    <name evidence="1" type="ORF">EVA69_05870</name>
</gene>
<organism evidence="1 2">
    <name type="scientific">OM182 bacterium</name>
    <dbReference type="NCBI Taxonomy" id="2510334"/>
    <lineage>
        <taxon>Bacteria</taxon>
        <taxon>Pseudomonadati</taxon>
        <taxon>Pseudomonadota</taxon>
        <taxon>Gammaproteobacteria</taxon>
        <taxon>OMG group</taxon>
        <taxon>OM182 clade</taxon>
    </lineage>
</organism>
<dbReference type="InterPro" id="IPR029063">
    <property type="entry name" value="SAM-dependent_MTases_sf"/>
</dbReference>
<comment type="caution">
    <text evidence="1">The sequence shown here is derived from an EMBL/GenBank/DDBJ whole genome shotgun (WGS) entry which is preliminary data.</text>
</comment>
<dbReference type="EMBL" id="SHAH01000100">
    <property type="protein sequence ID" value="RZO74453.1"/>
    <property type="molecule type" value="Genomic_DNA"/>
</dbReference>
<evidence type="ECO:0000313" key="1">
    <source>
        <dbReference type="EMBL" id="RZO74453.1"/>
    </source>
</evidence>
<dbReference type="AlphaFoldDB" id="A0A520RW29"/>
<dbReference type="GO" id="GO:0032259">
    <property type="term" value="P:methylation"/>
    <property type="evidence" value="ECO:0007669"/>
    <property type="project" value="UniProtKB-KW"/>
</dbReference>
<accession>A0A520RW29</accession>
<dbReference type="Gene3D" id="2.20.25.110">
    <property type="entry name" value="S-adenosyl-L-methionine-dependent methyltransferases"/>
    <property type="match status" value="1"/>
</dbReference>
<sequence length="281" mass="32783">MTKIKLGKKFKNSDQPCQAELADKFVYYQQSVQEPDHEIEVFDQIYREAFKSKALTLREDFCGTFAVSCEWVKSDKDRKALGIDICPDTLQWGVENNLGKLKPKVAERVEVLEQDVRTKTTPQVDILAAQNFSFWIFKTREEVVNYFRIAYENLNDKGIMIMDMMGGKECYASDVTDKRTIVKGKKGFKYHWEQAYFNPVNADCSFYIHFKFGDGSKIEKAFEYHWRFWTIVEVREMLAEAGFSKSLVYWDVADEDEDADWQSVDEAPNDDSWLSYVVGIK</sequence>
<evidence type="ECO:0000313" key="2">
    <source>
        <dbReference type="Proteomes" id="UP000320404"/>
    </source>
</evidence>
<dbReference type="GO" id="GO:0008168">
    <property type="term" value="F:methyltransferase activity"/>
    <property type="evidence" value="ECO:0007669"/>
    <property type="project" value="UniProtKB-KW"/>
</dbReference>
<dbReference type="PANTHER" id="PTHR37211:SF1">
    <property type="entry name" value="EXPRESSED PROTEIN"/>
    <property type="match status" value="1"/>
</dbReference>
<dbReference type="Gene3D" id="3.40.50.150">
    <property type="entry name" value="Vaccinia Virus protein VP39"/>
    <property type="match status" value="1"/>
</dbReference>
<name>A0A520RW29_9GAMM</name>
<dbReference type="Proteomes" id="UP000320404">
    <property type="component" value="Unassembled WGS sequence"/>
</dbReference>
<protein>
    <submittedName>
        <fullName evidence="1">Class I SAM-dependent methyltransferase</fullName>
    </submittedName>
</protein>